<reference evidence="1" key="1">
    <citation type="submission" date="2016-10" db="EMBL/GenBank/DDBJ databases">
        <title>Sequence of Gallionella enrichment culture.</title>
        <authorList>
            <person name="Poehlein A."/>
            <person name="Muehling M."/>
            <person name="Daniel R."/>
        </authorList>
    </citation>
    <scope>NUCLEOTIDE SEQUENCE</scope>
</reference>
<dbReference type="SUPFAM" id="SSF81901">
    <property type="entry name" value="HCP-like"/>
    <property type="match status" value="1"/>
</dbReference>
<dbReference type="AlphaFoldDB" id="A0A1J5QZW9"/>
<dbReference type="EMBL" id="MLJW01000548">
    <property type="protein sequence ID" value="OIQ85375.1"/>
    <property type="molecule type" value="Genomic_DNA"/>
</dbReference>
<organism evidence="1">
    <name type="scientific">mine drainage metagenome</name>
    <dbReference type="NCBI Taxonomy" id="410659"/>
    <lineage>
        <taxon>unclassified sequences</taxon>
        <taxon>metagenomes</taxon>
        <taxon>ecological metagenomes</taxon>
    </lineage>
</organism>
<comment type="caution">
    <text evidence="1">The sequence shown here is derived from an EMBL/GenBank/DDBJ whole genome shotgun (WGS) entry which is preliminary data.</text>
</comment>
<name>A0A1J5QZW9_9ZZZZ</name>
<dbReference type="InterPro" id="IPR011990">
    <property type="entry name" value="TPR-like_helical_dom_sf"/>
</dbReference>
<dbReference type="Gene3D" id="1.25.40.10">
    <property type="entry name" value="Tetratricopeptide repeat domain"/>
    <property type="match status" value="1"/>
</dbReference>
<evidence type="ECO:0000313" key="1">
    <source>
        <dbReference type="EMBL" id="OIQ85375.1"/>
    </source>
</evidence>
<gene>
    <name evidence="1" type="ORF">GALL_327690</name>
</gene>
<protein>
    <recommendedName>
        <fullName evidence="2">Sel1 repeat protein</fullName>
    </recommendedName>
</protein>
<sequence length="301" mass="33974">MKTPISSPIEKSLLVLLFAISLSAFLSNYARAELPTFDYEKAKQLSLEKRREYDVIFSNEVVIWNLNSNRYGSGVMGSNIGRKAEFERMAGDGYLPAYVALRLLDIMRGNERNDPEAVAMLLKAADGGDASAMCAFNEIPMHSTLSHETNVAIGRKMEERGLAQNHPACVARRGTQYLYGLDSSVPKDTKAAMPLLIESARQGYYIAARAMFGLRYQKALAGQFDFSDRKELKRALCWGRLAQQHTNWAGFDYFLGLFRDYARKNDRSDLLELSYPYDPRRVPITQAVVKPEECIQLEQGE</sequence>
<proteinExistence type="predicted"/>
<accession>A0A1J5QZW9</accession>
<evidence type="ECO:0008006" key="2">
    <source>
        <dbReference type="Google" id="ProtNLM"/>
    </source>
</evidence>